<dbReference type="AlphaFoldDB" id="A0A0A9XRE8"/>
<reference evidence="2" key="1">
    <citation type="journal article" date="2014" name="PLoS ONE">
        <title>Transcriptome-Based Identification of ABC Transporters in the Western Tarnished Plant Bug Lygus hesperus.</title>
        <authorList>
            <person name="Hull J.J."/>
            <person name="Chaney K."/>
            <person name="Geib S.M."/>
            <person name="Fabrick J.A."/>
            <person name="Brent C.S."/>
            <person name="Walsh D."/>
            <person name="Lavine L.C."/>
        </authorList>
    </citation>
    <scope>NUCLEOTIDE SEQUENCE</scope>
</reference>
<name>A0A0A9XRE8_LYGHE</name>
<gene>
    <name evidence="2" type="primary">leuS_27</name>
    <name evidence="2" type="ORF">CM83_100470</name>
</gene>
<organism evidence="2">
    <name type="scientific">Lygus hesperus</name>
    <name type="common">Western plant bug</name>
    <dbReference type="NCBI Taxonomy" id="30085"/>
    <lineage>
        <taxon>Eukaryota</taxon>
        <taxon>Metazoa</taxon>
        <taxon>Ecdysozoa</taxon>
        <taxon>Arthropoda</taxon>
        <taxon>Hexapoda</taxon>
        <taxon>Insecta</taxon>
        <taxon>Pterygota</taxon>
        <taxon>Neoptera</taxon>
        <taxon>Paraneoptera</taxon>
        <taxon>Hemiptera</taxon>
        <taxon>Heteroptera</taxon>
        <taxon>Panheteroptera</taxon>
        <taxon>Cimicomorpha</taxon>
        <taxon>Miridae</taxon>
        <taxon>Mirini</taxon>
        <taxon>Lygus</taxon>
    </lineage>
</organism>
<reference evidence="2" key="2">
    <citation type="submission" date="2014-07" db="EMBL/GenBank/DDBJ databases">
        <authorList>
            <person name="Hull J."/>
        </authorList>
    </citation>
    <scope>NUCLEOTIDE SEQUENCE</scope>
</reference>
<sequence length="188" mass="21329">MRILRKNHSSTVGATRNKIGTSILAVKQPTSRKSIAMGPHYTVCCVVLSLTIVGVVGRSFPSIDDPLDEMNFKAEKDRPDEDTEKPWQAHEDGSAPENDEGPNIDGIQRYLNRVAYLYKKTKSLLDNLKSTIHNDLSESVDELGKHVDIMVNKKISFIRPYLRSLLRANSRSLLGNMMKRMMHHRRRG</sequence>
<feature type="region of interest" description="Disordered" evidence="1">
    <location>
        <begin position="74"/>
        <end position="104"/>
    </location>
</feature>
<dbReference type="GO" id="GO:0016874">
    <property type="term" value="F:ligase activity"/>
    <property type="evidence" value="ECO:0007669"/>
    <property type="project" value="UniProtKB-KW"/>
</dbReference>
<feature type="compositionally biased region" description="Basic and acidic residues" evidence="1">
    <location>
        <begin position="74"/>
        <end position="93"/>
    </location>
</feature>
<protein>
    <submittedName>
        <fullName evidence="2">Leucine--tRNA ligase</fullName>
    </submittedName>
</protein>
<keyword evidence="2" id="KW-0436">Ligase</keyword>
<accession>A0A0A9XRE8</accession>
<proteinExistence type="predicted"/>
<evidence type="ECO:0000256" key="1">
    <source>
        <dbReference type="SAM" id="MobiDB-lite"/>
    </source>
</evidence>
<evidence type="ECO:0000313" key="2">
    <source>
        <dbReference type="EMBL" id="JAG22539.1"/>
    </source>
</evidence>
<dbReference type="EMBL" id="GBHO01021065">
    <property type="protein sequence ID" value="JAG22539.1"/>
    <property type="molecule type" value="Transcribed_RNA"/>
</dbReference>